<dbReference type="PANTHER" id="PTHR48079:SF6">
    <property type="entry name" value="NAD(P)-BINDING DOMAIN-CONTAINING PROTEIN-RELATED"/>
    <property type="match status" value="1"/>
</dbReference>
<dbReference type="AlphaFoldDB" id="A0A5B8SQ40"/>
<accession>A0A5B8SQ40</accession>
<dbReference type="RefSeq" id="WP_147183381.1">
    <property type="nucleotide sequence ID" value="NZ_CP042382.1"/>
</dbReference>
<dbReference type="EMBL" id="CP042382">
    <property type="protein sequence ID" value="QEA38314.1"/>
    <property type="molecule type" value="Genomic_DNA"/>
</dbReference>
<sequence length="291" mass="31729">MKKTTLIIGCGDIGTVLGQVLLKAGHRVIGVRRRAESLEGSGIEPLSLDIHEEGALAALPEADIVVYVLSAGRFDEAAYRAAYPDGLKAVLKELATRKTPPRRLFFVSSTSVYAQQDGELVDEQSPVEPGGFSGQLMIEAEQALSNQEIPGTVVRFSGIYGPGRDRLIRQVGEGRIVAVSPPMYSNRIHRDDCAGVLAHLIDAALKDQPLESLYLATDCDSAPLHEVMQWIAGKLKVEATEVIQSPLRKRASKRCNNARLLASGYRFHYPSYREGYAQVLEEGGFLTPQKA</sequence>
<dbReference type="Pfam" id="PF01370">
    <property type="entry name" value="Epimerase"/>
    <property type="match status" value="1"/>
</dbReference>
<organism evidence="2 3">
    <name type="scientific">Pistricoccus aurantiacus</name>
    <dbReference type="NCBI Taxonomy" id="1883414"/>
    <lineage>
        <taxon>Bacteria</taxon>
        <taxon>Pseudomonadati</taxon>
        <taxon>Pseudomonadota</taxon>
        <taxon>Gammaproteobacteria</taxon>
        <taxon>Oceanospirillales</taxon>
        <taxon>Halomonadaceae</taxon>
        <taxon>Pistricoccus</taxon>
    </lineage>
</organism>
<name>A0A5B8SQ40_9GAMM</name>
<dbReference type="InterPro" id="IPR001509">
    <property type="entry name" value="Epimerase_deHydtase"/>
</dbReference>
<dbReference type="OrthoDB" id="9808276at2"/>
<dbReference type="InterPro" id="IPR036291">
    <property type="entry name" value="NAD(P)-bd_dom_sf"/>
</dbReference>
<dbReference type="KEGG" id="paur:FGL86_03980"/>
<dbReference type="GO" id="GO:0005737">
    <property type="term" value="C:cytoplasm"/>
    <property type="evidence" value="ECO:0007669"/>
    <property type="project" value="TreeGrafter"/>
</dbReference>
<gene>
    <name evidence="2" type="ORF">FGL86_03980</name>
</gene>
<dbReference type="Gene3D" id="3.40.50.720">
    <property type="entry name" value="NAD(P)-binding Rossmann-like Domain"/>
    <property type="match status" value="1"/>
</dbReference>
<evidence type="ECO:0000313" key="2">
    <source>
        <dbReference type="EMBL" id="QEA38314.1"/>
    </source>
</evidence>
<dbReference type="SUPFAM" id="SSF51735">
    <property type="entry name" value="NAD(P)-binding Rossmann-fold domains"/>
    <property type="match status" value="1"/>
</dbReference>
<evidence type="ECO:0000259" key="1">
    <source>
        <dbReference type="Pfam" id="PF01370"/>
    </source>
</evidence>
<dbReference type="GO" id="GO:0004029">
    <property type="term" value="F:aldehyde dehydrogenase (NAD+) activity"/>
    <property type="evidence" value="ECO:0007669"/>
    <property type="project" value="TreeGrafter"/>
</dbReference>
<dbReference type="Proteomes" id="UP000321272">
    <property type="component" value="Chromosome"/>
</dbReference>
<protein>
    <submittedName>
        <fullName evidence="2">SDR family oxidoreductase</fullName>
    </submittedName>
</protein>
<feature type="domain" description="NAD-dependent epimerase/dehydratase" evidence="1">
    <location>
        <begin position="7"/>
        <end position="164"/>
    </location>
</feature>
<dbReference type="InterPro" id="IPR051783">
    <property type="entry name" value="NAD(P)-dependent_oxidoreduct"/>
</dbReference>
<evidence type="ECO:0000313" key="3">
    <source>
        <dbReference type="Proteomes" id="UP000321272"/>
    </source>
</evidence>
<proteinExistence type="predicted"/>
<dbReference type="PANTHER" id="PTHR48079">
    <property type="entry name" value="PROTEIN YEEZ"/>
    <property type="match status" value="1"/>
</dbReference>
<dbReference type="CDD" id="cd05266">
    <property type="entry name" value="SDR_a4"/>
    <property type="match status" value="1"/>
</dbReference>
<keyword evidence="3" id="KW-1185">Reference proteome</keyword>
<reference evidence="2 3" key="1">
    <citation type="submission" date="2019-06" db="EMBL/GenBank/DDBJ databases">
        <title>Genome analyses of bacteria isolated from kimchi.</title>
        <authorList>
            <person name="Lee S."/>
            <person name="Ahn S."/>
            <person name="Roh S."/>
        </authorList>
    </citation>
    <scope>NUCLEOTIDE SEQUENCE [LARGE SCALE GENOMIC DNA]</scope>
    <source>
        <strain evidence="2 3">CBA4606</strain>
    </source>
</reference>